<dbReference type="InterPro" id="IPR004480">
    <property type="entry name" value="Monothiol_GRX-rel"/>
</dbReference>
<dbReference type="Gene3D" id="3.40.30.10">
    <property type="entry name" value="Glutaredoxin"/>
    <property type="match status" value="4"/>
</dbReference>
<gene>
    <name evidence="5" type="primary">Contig14205.g15137</name>
    <name evidence="5" type="ORF">STYLEM_5635</name>
</gene>
<name>A0A078A461_STYLE</name>
<keyword evidence="2" id="KW-0408">Iron</keyword>
<dbReference type="OrthoDB" id="415696at2759"/>
<dbReference type="FunFam" id="3.40.30.10:FF:000012">
    <property type="entry name" value="Monothiol glutaredoxin"/>
    <property type="match status" value="1"/>
</dbReference>
<keyword evidence="3" id="KW-0411">Iron-sulfur</keyword>
<dbReference type="PANTHER" id="PTHR10293">
    <property type="entry name" value="GLUTAREDOXIN FAMILY MEMBER"/>
    <property type="match status" value="1"/>
</dbReference>
<organism evidence="5 6">
    <name type="scientific">Stylonychia lemnae</name>
    <name type="common">Ciliate</name>
    <dbReference type="NCBI Taxonomy" id="5949"/>
    <lineage>
        <taxon>Eukaryota</taxon>
        <taxon>Sar</taxon>
        <taxon>Alveolata</taxon>
        <taxon>Ciliophora</taxon>
        <taxon>Intramacronucleata</taxon>
        <taxon>Spirotrichea</taxon>
        <taxon>Stichotrichia</taxon>
        <taxon>Sporadotrichida</taxon>
        <taxon>Oxytrichidae</taxon>
        <taxon>Stylonychinae</taxon>
        <taxon>Stylonychia</taxon>
    </lineage>
</organism>
<dbReference type="GO" id="GO:0051537">
    <property type="term" value="F:2 iron, 2 sulfur cluster binding"/>
    <property type="evidence" value="ECO:0007669"/>
    <property type="project" value="UniProtKB-KW"/>
</dbReference>
<keyword evidence="6" id="KW-1185">Reference proteome</keyword>
<dbReference type="Pfam" id="PF00462">
    <property type="entry name" value="Glutaredoxin"/>
    <property type="match status" value="2"/>
</dbReference>
<dbReference type="AlphaFoldDB" id="A0A078A461"/>
<dbReference type="CDD" id="cd02066">
    <property type="entry name" value="GRX_family"/>
    <property type="match status" value="1"/>
</dbReference>
<dbReference type="Proteomes" id="UP000039865">
    <property type="component" value="Unassembled WGS sequence"/>
</dbReference>
<evidence type="ECO:0000256" key="1">
    <source>
        <dbReference type="ARBA" id="ARBA00022723"/>
    </source>
</evidence>
<dbReference type="GO" id="GO:0046872">
    <property type="term" value="F:metal ion binding"/>
    <property type="evidence" value="ECO:0007669"/>
    <property type="project" value="UniProtKB-KW"/>
</dbReference>
<dbReference type="EMBL" id="CCKQ01005439">
    <property type="protein sequence ID" value="CDW76674.1"/>
    <property type="molecule type" value="Genomic_DNA"/>
</dbReference>
<reference evidence="5 6" key="1">
    <citation type="submission" date="2014-06" db="EMBL/GenBank/DDBJ databases">
        <authorList>
            <person name="Swart Estienne"/>
        </authorList>
    </citation>
    <scope>NUCLEOTIDE SEQUENCE [LARGE SCALE GENOMIC DNA]</scope>
    <source>
        <strain evidence="5 6">130c</strain>
    </source>
</reference>
<proteinExistence type="predicted"/>
<dbReference type="InParanoid" id="A0A078A461"/>
<dbReference type="InterPro" id="IPR002109">
    <property type="entry name" value="Glutaredoxin"/>
</dbReference>
<dbReference type="SUPFAM" id="SSF52833">
    <property type="entry name" value="Thioredoxin-like"/>
    <property type="match status" value="4"/>
</dbReference>
<dbReference type="PANTHER" id="PTHR10293:SF73">
    <property type="entry name" value="GLUTAREDOXIN-3"/>
    <property type="match status" value="1"/>
</dbReference>
<evidence type="ECO:0000256" key="3">
    <source>
        <dbReference type="ARBA" id="ARBA00023014"/>
    </source>
</evidence>
<dbReference type="InterPro" id="IPR033658">
    <property type="entry name" value="GRX_PICOT-like"/>
</dbReference>
<dbReference type="InterPro" id="IPR013766">
    <property type="entry name" value="Thioredoxin_domain"/>
</dbReference>
<protein>
    <submittedName>
        <fullName evidence="5">Monothiol glutaredoxin-s17-like</fullName>
    </submittedName>
</protein>
<evidence type="ECO:0000313" key="5">
    <source>
        <dbReference type="EMBL" id="CDW76674.1"/>
    </source>
</evidence>
<accession>A0A078A461</accession>
<feature type="domain" description="Thioredoxin" evidence="4">
    <location>
        <begin position="1"/>
        <end position="123"/>
    </location>
</feature>
<evidence type="ECO:0000259" key="4">
    <source>
        <dbReference type="PROSITE" id="PS51352"/>
    </source>
</evidence>
<evidence type="ECO:0000313" key="6">
    <source>
        <dbReference type="Proteomes" id="UP000039865"/>
    </source>
</evidence>
<sequence>MIPTYQGNNQASAQQTELIEIKDLAQLETLKKGLTDKCIALLFWADWHQPCHQLRDQFQEMIKVYKEVRFTWCNSDECQDLIDKFNVNEVPTLALIHPHKMNPEVIQNPSPDQLNSVIETQNEFYQKWFEEEKLKAFREIDDMVKNNPFFAFIKGSPEQPKCKFTRRLVEMFGKSQYKYKSFDILSDERIRQWLKFYSNWPTFPQIFLEGSFVGGVDIVTELIEGGEFEEMVPKVCKALPPLEEFQVLLNEHKVLALIQGSADVPQGENSQNLVNLLKSIGVKYVAIDLTQKEALAKALQEQGFNGSPTLYVNSQCLGDLDKLNQLHSDNKLVDLIPSENRVETLESRIVRIINQEKVMVFIKGPASSPYCGFSQRIVKTLNKYEGVKYGHFDILSDDTVREGLKKYSNWPTYPQLYVNGQLVGGIDIVEELDQENELDEVLRADK</sequence>
<keyword evidence="1" id="KW-0479">Metal-binding</keyword>
<dbReference type="CDD" id="cd03028">
    <property type="entry name" value="GRX_PICOT_like"/>
    <property type="match status" value="2"/>
</dbReference>
<dbReference type="Pfam" id="PF00085">
    <property type="entry name" value="Thioredoxin"/>
    <property type="match status" value="1"/>
</dbReference>
<dbReference type="PROSITE" id="PS51352">
    <property type="entry name" value="THIOREDOXIN_2"/>
    <property type="match status" value="1"/>
</dbReference>
<dbReference type="InterPro" id="IPR036249">
    <property type="entry name" value="Thioredoxin-like_sf"/>
</dbReference>
<dbReference type="PROSITE" id="PS51354">
    <property type="entry name" value="GLUTAREDOXIN_2"/>
    <property type="match status" value="3"/>
</dbReference>
<evidence type="ECO:0000256" key="2">
    <source>
        <dbReference type="ARBA" id="ARBA00023004"/>
    </source>
</evidence>
<dbReference type="OMA" id="HDIVMEL"/>